<dbReference type="Proteomes" id="UP001215598">
    <property type="component" value="Unassembled WGS sequence"/>
</dbReference>
<evidence type="ECO:0000313" key="1">
    <source>
        <dbReference type="EMBL" id="KAJ7738167.1"/>
    </source>
</evidence>
<reference evidence="1" key="1">
    <citation type="submission" date="2023-03" db="EMBL/GenBank/DDBJ databases">
        <title>Massive genome expansion in bonnet fungi (Mycena s.s.) driven by repeated elements and novel gene families across ecological guilds.</title>
        <authorList>
            <consortium name="Lawrence Berkeley National Laboratory"/>
            <person name="Harder C.B."/>
            <person name="Miyauchi S."/>
            <person name="Viragh M."/>
            <person name="Kuo A."/>
            <person name="Thoen E."/>
            <person name="Andreopoulos B."/>
            <person name="Lu D."/>
            <person name="Skrede I."/>
            <person name="Drula E."/>
            <person name="Henrissat B."/>
            <person name="Morin E."/>
            <person name="Kohler A."/>
            <person name="Barry K."/>
            <person name="LaButti K."/>
            <person name="Morin E."/>
            <person name="Salamov A."/>
            <person name="Lipzen A."/>
            <person name="Mereny Z."/>
            <person name="Hegedus B."/>
            <person name="Baldrian P."/>
            <person name="Stursova M."/>
            <person name="Weitz H."/>
            <person name="Taylor A."/>
            <person name="Grigoriev I.V."/>
            <person name="Nagy L.G."/>
            <person name="Martin F."/>
            <person name="Kauserud H."/>
        </authorList>
    </citation>
    <scope>NUCLEOTIDE SEQUENCE</scope>
    <source>
        <strain evidence="1">CBHHK182m</strain>
    </source>
</reference>
<proteinExistence type="predicted"/>
<gene>
    <name evidence="1" type="ORF">B0H16DRAFT_1425022</name>
</gene>
<evidence type="ECO:0000313" key="2">
    <source>
        <dbReference type="Proteomes" id="UP001215598"/>
    </source>
</evidence>
<protein>
    <recommendedName>
        <fullName evidence="3">HAT C-terminal dimerisation domain-containing protein</fullName>
    </recommendedName>
</protein>
<dbReference type="AlphaFoldDB" id="A0AAD7MYX8"/>
<evidence type="ECO:0008006" key="3">
    <source>
        <dbReference type="Google" id="ProtNLM"/>
    </source>
</evidence>
<comment type="caution">
    <text evidence="1">The sequence shown here is derived from an EMBL/GenBank/DDBJ whole genome shotgun (WGS) entry which is preliminary data.</text>
</comment>
<dbReference type="EMBL" id="JARKIB010000113">
    <property type="protein sequence ID" value="KAJ7738167.1"/>
    <property type="molecule type" value="Genomic_DNA"/>
</dbReference>
<accession>A0AAD7MYX8</accession>
<keyword evidence="2" id="KW-1185">Reference proteome</keyword>
<sequence length="62" mass="7028">MSIPGSAVTVERLFSGGRDTISLRCSRSKPEAIRTLILVKHHLCLKRKNLEDAPSLQHRMWS</sequence>
<organism evidence="1 2">
    <name type="scientific">Mycena metata</name>
    <dbReference type="NCBI Taxonomy" id="1033252"/>
    <lineage>
        <taxon>Eukaryota</taxon>
        <taxon>Fungi</taxon>
        <taxon>Dikarya</taxon>
        <taxon>Basidiomycota</taxon>
        <taxon>Agaricomycotina</taxon>
        <taxon>Agaricomycetes</taxon>
        <taxon>Agaricomycetidae</taxon>
        <taxon>Agaricales</taxon>
        <taxon>Marasmiineae</taxon>
        <taxon>Mycenaceae</taxon>
        <taxon>Mycena</taxon>
    </lineage>
</organism>
<name>A0AAD7MYX8_9AGAR</name>